<keyword evidence="8" id="KW-1185">Reference proteome</keyword>
<evidence type="ECO:0000256" key="4">
    <source>
        <dbReference type="SAM" id="MobiDB-lite"/>
    </source>
</evidence>
<dbReference type="OrthoDB" id="76412at2759"/>
<dbReference type="PANTHER" id="PTHR21680:SF0">
    <property type="entry name" value="COILED-COIL DOMAIN-CONTAINING PROTEIN 124"/>
    <property type="match status" value="1"/>
</dbReference>
<evidence type="ECO:0000259" key="5">
    <source>
        <dbReference type="Pfam" id="PF06244"/>
    </source>
</evidence>
<evidence type="ECO:0008006" key="9">
    <source>
        <dbReference type="Google" id="ProtNLM"/>
    </source>
</evidence>
<proteinExistence type="inferred from homology"/>
<dbReference type="EMBL" id="JABEBT010000183">
    <property type="protein sequence ID" value="KAF7626042.1"/>
    <property type="molecule type" value="Genomic_DNA"/>
</dbReference>
<feature type="compositionally biased region" description="Polar residues" evidence="4">
    <location>
        <begin position="11"/>
        <end position="30"/>
    </location>
</feature>
<accession>A0A8S9ZCY2</accession>
<keyword evidence="3" id="KW-0175">Coiled coil</keyword>
<evidence type="ECO:0000256" key="1">
    <source>
        <dbReference type="ARBA" id="ARBA00004214"/>
    </source>
</evidence>
<dbReference type="GO" id="GO:0005634">
    <property type="term" value="C:nucleus"/>
    <property type="evidence" value="ECO:0007669"/>
    <property type="project" value="TreeGrafter"/>
</dbReference>
<sequence>MENGVPDDGQPCTSQSFQSHSRTTNSQVSLLESEIKRRKTTYDFQSKMRDEQRRANQGLLSEDRIDEIFMQVQEQGENLNEVESLRTIKADAQVVQQLIQLSTTELDKLRGETARLLDIDLLITRILHQLQKETEDTEFSVSKELVNVTRHLRSFYKSQRSQTDELDYYKFVLNPNSFGETVENMFYISFLVKDGKIGLKMDKSTGCPKIVKAEKTMQQSQMERVQVLSNFDYSTWRSLVKKLQIKVKNYITTLLEKMPKKFQGENTKATASRARKADAKAAEKERQDREKEDALWADDDKNVMKKIQRKNEQELKRQQQLDRKSENQKAYEQEMALTSKPVSSKASTPAKVTQAQIERDKQKQEMARKELEQQRLLEKQKIISEQPELVENINRLQIEGDSATTVDEAIHLLRGSTDDASSSIQDLHPEKRLKAAYTAFEENRLPKLKEEHPTLRLSQLKQLLKKEWQKSADNPLNQKIMNIIK</sequence>
<dbReference type="InterPro" id="IPR014854">
    <property type="entry name" value="Nse4_C"/>
</dbReference>
<feature type="compositionally biased region" description="Polar residues" evidence="4">
    <location>
        <begin position="340"/>
        <end position="356"/>
    </location>
</feature>
<dbReference type="Pfam" id="PF06244">
    <property type="entry name" value="Ccdc124"/>
    <property type="match status" value="1"/>
</dbReference>
<protein>
    <recommendedName>
        <fullName evidence="9">Non-structural maintenance of chromosomes element 4</fullName>
    </recommendedName>
</protein>
<dbReference type="GO" id="GO:0003713">
    <property type="term" value="F:transcription coactivator activity"/>
    <property type="evidence" value="ECO:0007669"/>
    <property type="project" value="TreeGrafter"/>
</dbReference>
<feature type="compositionally biased region" description="Basic and acidic residues" evidence="4">
    <location>
        <begin position="275"/>
        <end position="332"/>
    </location>
</feature>
<dbReference type="InterPro" id="IPR054414">
    <property type="entry name" value="Ccdc124/Oxs1_C"/>
</dbReference>
<dbReference type="Proteomes" id="UP000605970">
    <property type="component" value="Unassembled WGS sequence"/>
</dbReference>
<comment type="similarity">
    <text evidence="2">Belongs to the CCDC124 family.</text>
</comment>
<feature type="region of interest" description="Disordered" evidence="4">
    <location>
        <begin position="1"/>
        <end position="30"/>
    </location>
</feature>
<evidence type="ECO:0000313" key="8">
    <source>
        <dbReference type="Proteomes" id="UP000605970"/>
    </source>
</evidence>
<dbReference type="GO" id="GO:0006366">
    <property type="term" value="P:transcription by RNA polymerase II"/>
    <property type="evidence" value="ECO:0007669"/>
    <property type="project" value="TreeGrafter"/>
</dbReference>
<dbReference type="AlphaFoldDB" id="A0A8S9ZCY2"/>
<dbReference type="PANTHER" id="PTHR21680">
    <property type="entry name" value="COILED-COIL DOMAIN-CONTAINING PROTEIN 124"/>
    <property type="match status" value="1"/>
</dbReference>
<dbReference type="Pfam" id="PF08743">
    <property type="entry name" value="Nse4_C"/>
    <property type="match status" value="1"/>
</dbReference>
<name>A0A8S9ZCY2_9BILA</name>
<gene>
    <name evidence="7" type="ORF">Mgra_00009783</name>
</gene>
<evidence type="ECO:0000256" key="2">
    <source>
        <dbReference type="ARBA" id="ARBA00008296"/>
    </source>
</evidence>
<feature type="domain" description="Non-structural maintenance of chromosome element 4 C-terminal" evidence="6">
    <location>
        <begin position="166"/>
        <end position="246"/>
    </location>
</feature>
<organism evidence="7 8">
    <name type="scientific">Meloidogyne graminicola</name>
    <dbReference type="NCBI Taxonomy" id="189291"/>
    <lineage>
        <taxon>Eukaryota</taxon>
        <taxon>Metazoa</taxon>
        <taxon>Ecdysozoa</taxon>
        <taxon>Nematoda</taxon>
        <taxon>Chromadorea</taxon>
        <taxon>Rhabditida</taxon>
        <taxon>Tylenchina</taxon>
        <taxon>Tylenchomorpha</taxon>
        <taxon>Tylenchoidea</taxon>
        <taxon>Meloidogynidae</taxon>
        <taxon>Meloidogyninae</taxon>
        <taxon>Meloidogyne</taxon>
    </lineage>
</organism>
<feature type="domain" description="Coiled-coil" evidence="5">
    <location>
        <begin position="392"/>
        <end position="478"/>
    </location>
</feature>
<reference evidence="7" key="1">
    <citation type="journal article" date="2020" name="Ecol. Evol.">
        <title>Genome structure and content of the rice root-knot nematode (Meloidogyne graminicola).</title>
        <authorList>
            <person name="Phan N.T."/>
            <person name="Danchin E.G.J."/>
            <person name="Klopp C."/>
            <person name="Perfus-Barbeoch L."/>
            <person name="Kozlowski D.K."/>
            <person name="Koutsovoulos G.D."/>
            <person name="Lopez-Roques C."/>
            <person name="Bouchez O."/>
            <person name="Zahm M."/>
            <person name="Besnard G."/>
            <person name="Bellafiore S."/>
        </authorList>
    </citation>
    <scope>NUCLEOTIDE SEQUENCE</scope>
    <source>
        <strain evidence="7">VN-18</strain>
    </source>
</reference>
<comment type="caution">
    <text evidence="7">The sequence shown here is derived from an EMBL/GenBank/DDBJ whole genome shotgun (WGS) entry which is preliminary data.</text>
</comment>
<evidence type="ECO:0000256" key="3">
    <source>
        <dbReference type="ARBA" id="ARBA00023054"/>
    </source>
</evidence>
<dbReference type="InterPro" id="IPR010422">
    <property type="entry name" value="Ccdc124/Oxs1"/>
</dbReference>
<comment type="subcellular location">
    <subcellularLocation>
        <location evidence="1">Midbody</location>
    </subcellularLocation>
</comment>
<evidence type="ECO:0000313" key="7">
    <source>
        <dbReference type="EMBL" id="KAF7626042.1"/>
    </source>
</evidence>
<feature type="region of interest" description="Disordered" evidence="4">
    <location>
        <begin position="263"/>
        <end position="362"/>
    </location>
</feature>
<evidence type="ECO:0000259" key="6">
    <source>
        <dbReference type="Pfam" id="PF08743"/>
    </source>
</evidence>
<dbReference type="GO" id="GO:0030496">
    <property type="term" value="C:midbody"/>
    <property type="evidence" value="ECO:0007669"/>
    <property type="project" value="UniProtKB-SubCell"/>
</dbReference>